<gene>
    <name evidence="1" type="ORF">Q664_19910</name>
</gene>
<reference evidence="1 2" key="1">
    <citation type="submission" date="2014-07" db="EMBL/GenBank/DDBJ databases">
        <title>Draft Genome Sequence of Gephyronic Acid Producer, Cystobacter violaceus Strain Cb vi76.</title>
        <authorList>
            <person name="Stevens D.C."/>
            <person name="Young J."/>
            <person name="Carmichael R."/>
            <person name="Tan J."/>
            <person name="Taylor R.E."/>
        </authorList>
    </citation>
    <scope>NUCLEOTIDE SEQUENCE [LARGE SCALE GENOMIC DNA]</scope>
    <source>
        <strain evidence="1 2">Cb vi76</strain>
    </source>
</reference>
<comment type="caution">
    <text evidence="1">The sequence shown here is derived from an EMBL/GenBank/DDBJ whole genome shotgun (WGS) entry which is preliminary data.</text>
</comment>
<sequence length="270" mass="30930">MPEEEARRHVPPDVGETLPLGHVRRLLLEVNHPLVEQLRAIEWEYRAQGTTLFSMCDVERHYTPRELRAAEYVMVGFWPFFRPTGVECGTRYDDSTACPHCGSGARQANELHLELRRIPKRRDLSITMGGEYVITSRLAEVLRQHRITGYELRPIVSRGGRPAPEHHQLIIPSASAEVVPPTHVGGSYLYPEPDPSRCPEGHVLGLRLLSSLYVPRDSLGKQDWVFTRQKFGRRGGLFHPLPRMIVTQRLYRLLAEQKVRHLHAEVVHLV</sequence>
<evidence type="ECO:0000313" key="1">
    <source>
        <dbReference type="EMBL" id="KFA91748.1"/>
    </source>
</evidence>
<organism evidence="1 2">
    <name type="scientific">Archangium violaceum Cb vi76</name>
    <dbReference type="NCBI Taxonomy" id="1406225"/>
    <lineage>
        <taxon>Bacteria</taxon>
        <taxon>Pseudomonadati</taxon>
        <taxon>Myxococcota</taxon>
        <taxon>Myxococcia</taxon>
        <taxon>Myxococcales</taxon>
        <taxon>Cystobacterineae</taxon>
        <taxon>Archangiaceae</taxon>
        <taxon>Archangium</taxon>
    </lineage>
</organism>
<dbReference type="EMBL" id="JPMI01000130">
    <property type="protein sequence ID" value="KFA91748.1"/>
    <property type="molecule type" value="Genomic_DNA"/>
</dbReference>
<evidence type="ECO:0000313" key="2">
    <source>
        <dbReference type="Proteomes" id="UP000028547"/>
    </source>
</evidence>
<dbReference type="AlphaFoldDB" id="A0A084STG3"/>
<name>A0A084STG3_9BACT</name>
<proteinExistence type="predicted"/>
<protein>
    <submittedName>
        <fullName evidence="1">Uncharacterized protein</fullName>
    </submittedName>
</protein>
<dbReference type="Proteomes" id="UP000028547">
    <property type="component" value="Unassembled WGS sequence"/>
</dbReference>
<accession>A0A084STG3</accession>